<proteinExistence type="predicted"/>
<protein>
    <submittedName>
        <fullName evidence="1">Uncharacterized protein</fullName>
    </submittedName>
</protein>
<organism evidence="1 2">
    <name type="scientific">Mycoplasma wenyonii</name>
    <dbReference type="NCBI Taxonomy" id="65123"/>
    <lineage>
        <taxon>Bacteria</taxon>
        <taxon>Bacillati</taxon>
        <taxon>Mycoplasmatota</taxon>
        <taxon>Mollicutes</taxon>
        <taxon>Mycoplasmataceae</taxon>
        <taxon>Mycoplasma</taxon>
    </lineage>
</organism>
<reference evidence="2" key="1">
    <citation type="submission" date="2018-06" db="EMBL/GenBank/DDBJ databases">
        <authorList>
            <person name="Martinez Ocampo F."/>
            <person name="Quiroz Castaneda R.E."/>
            <person name="Rojas Lopez X."/>
        </authorList>
    </citation>
    <scope>NUCLEOTIDE SEQUENCE [LARGE SCALE GENOMIC DNA]</scope>
    <source>
        <strain evidence="2">INIFAP02</strain>
    </source>
</reference>
<evidence type="ECO:0000313" key="1">
    <source>
        <dbReference type="EMBL" id="RAO94764.1"/>
    </source>
</evidence>
<dbReference type="Proteomes" id="UP000249762">
    <property type="component" value="Unassembled WGS sequence"/>
</dbReference>
<accession>A0A328PJV7</accession>
<sequence length="202" mass="23045">MWNWLSNHRSKSPAQTKATHKWKIEVDEISAGVDCTGHLLNNGGSYEQDTKTRFQWKLELNEDEKKRLFEGQEISEEGSVEFIRADDKRKLWPFLVGKGNEGLKVEINEHGGALKVDLGRWAKGERGGWVMNSTFTCTWTGLKGQSKGRVIYQATLDRMDGELWQYIRPSTPLKLRISLGECRPSSDEQKAECNLKVTTSKN</sequence>
<dbReference type="EMBL" id="QKVO01000027">
    <property type="protein sequence ID" value="RAO94764.1"/>
    <property type="molecule type" value="Genomic_DNA"/>
</dbReference>
<name>A0A328PJV7_9MOLU</name>
<evidence type="ECO:0000313" key="2">
    <source>
        <dbReference type="Proteomes" id="UP000249762"/>
    </source>
</evidence>
<dbReference type="AlphaFoldDB" id="A0A328PJV7"/>
<dbReference type="RefSeq" id="WP_112665931.1">
    <property type="nucleotide sequence ID" value="NZ_QKVO01000027.1"/>
</dbReference>
<keyword evidence="2" id="KW-1185">Reference proteome</keyword>
<comment type="caution">
    <text evidence="1">The sequence shown here is derived from an EMBL/GenBank/DDBJ whole genome shotgun (WGS) entry which is preliminary data.</text>
</comment>
<gene>
    <name evidence="1" type="ORF">DNK47_03285</name>
</gene>